<feature type="non-terminal residue" evidence="10">
    <location>
        <position position="229"/>
    </location>
</feature>
<evidence type="ECO:0000256" key="6">
    <source>
        <dbReference type="ARBA" id="ARBA00023242"/>
    </source>
</evidence>
<evidence type="ECO:0000256" key="7">
    <source>
        <dbReference type="RuleBase" id="RU003894"/>
    </source>
</evidence>
<keyword evidence="11" id="KW-1185">Reference proteome</keyword>
<accession>A0A8J9Y087</accession>
<dbReference type="InterPro" id="IPR005818">
    <property type="entry name" value="Histone_H1/H5_H15"/>
</dbReference>
<keyword evidence="6 7" id="KW-0539">Nucleus</keyword>
<dbReference type="InterPro" id="IPR036390">
    <property type="entry name" value="WH_DNA-bd_sf"/>
</dbReference>
<gene>
    <name evidence="10" type="ORF">BINO364_LOCUS1225</name>
</gene>
<evidence type="ECO:0000256" key="4">
    <source>
        <dbReference type="ARBA" id="ARBA00022454"/>
    </source>
</evidence>
<dbReference type="Pfam" id="PF00538">
    <property type="entry name" value="Linker_histone"/>
    <property type="match status" value="1"/>
</dbReference>
<dbReference type="GO" id="GO:0030527">
    <property type="term" value="F:structural constituent of chromatin"/>
    <property type="evidence" value="ECO:0007669"/>
    <property type="project" value="InterPro"/>
</dbReference>
<organism evidence="10 11">
    <name type="scientific">Brenthis ino</name>
    <name type="common">lesser marbled fritillary</name>
    <dbReference type="NCBI Taxonomy" id="405034"/>
    <lineage>
        <taxon>Eukaryota</taxon>
        <taxon>Metazoa</taxon>
        <taxon>Ecdysozoa</taxon>
        <taxon>Arthropoda</taxon>
        <taxon>Hexapoda</taxon>
        <taxon>Insecta</taxon>
        <taxon>Pterygota</taxon>
        <taxon>Neoptera</taxon>
        <taxon>Endopterygota</taxon>
        <taxon>Lepidoptera</taxon>
        <taxon>Glossata</taxon>
        <taxon>Ditrysia</taxon>
        <taxon>Papilionoidea</taxon>
        <taxon>Nymphalidae</taxon>
        <taxon>Heliconiinae</taxon>
        <taxon>Argynnini</taxon>
        <taxon>Brenthis</taxon>
    </lineage>
</organism>
<dbReference type="AlphaFoldDB" id="A0A8J9Y087"/>
<evidence type="ECO:0000313" key="10">
    <source>
        <dbReference type="EMBL" id="CAH0714144.1"/>
    </source>
</evidence>
<evidence type="ECO:0000256" key="2">
    <source>
        <dbReference type="ARBA" id="ARBA00004123"/>
    </source>
</evidence>
<dbReference type="CDD" id="cd00073">
    <property type="entry name" value="H15"/>
    <property type="match status" value="1"/>
</dbReference>
<evidence type="ECO:0000256" key="1">
    <source>
        <dbReference type="ARBA" id="ARBA00002809"/>
    </source>
</evidence>
<keyword evidence="4 7" id="KW-0158">Chromosome</keyword>
<dbReference type="OrthoDB" id="10070184at2759"/>
<evidence type="ECO:0000313" key="11">
    <source>
        <dbReference type="Proteomes" id="UP000838878"/>
    </source>
</evidence>
<protein>
    <recommendedName>
        <fullName evidence="9">H15 domain-containing protein</fullName>
    </recommendedName>
</protein>
<evidence type="ECO:0000256" key="5">
    <source>
        <dbReference type="ARBA" id="ARBA00023125"/>
    </source>
</evidence>
<dbReference type="InterPro" id="IPR036388">
    <property type="entry name" value="WH-like_DNA-bd_sf"/>
</dbReference>
<dbReference type="GO" id="GO:0006334">
    <property type="term" value="P:nucleosome assembly"/>
    <property type="evidence" value="ECO:0007669"/>
    <property type="project" value="InterPro"/>
</dbReference>
<dbReference type="Proteomes" id="UP000838878">
    <property type="component" value="Chromosome 1"/>
</dbReference>
<feature type="domain" description="H15" evidence="9">
    <location>
        <begin position="36"/>
        <end position="110"/>
    </location>
</feature>
<dbReference type="InterPro" id="IPR005819">
    <property type="entry name" value="H1/H5"/>
</dbReference>
<feature type="compositionally biased region" description="Basic and acidic residues" evidence="8">
    <location>
        <begin position="123"/>
        <end position="138"/>
    </location>
</feature>
<dbReference type="FunFam" id="1.10.10.10:FF:000140">
    <property type="entry name" value="Histone H1.0"/>
    <property type="match status" value="1"/>
</dbReference>
<dbReference type="SMART" id="SM00526">
    <property type="entry name" value="H15"/>
    <property type="match status" value="1"/>
</dbReference>
<dbReference type="GO" id="GO:0000786">
    <property type="term" value="C:nucleosome"/>
    <property type="evidence" value="ECO:0007669"/>
    <property type="project" value="InterPro"/>
</dbReference>
<proteinExistence type="inferred from homology"/>
<comment type="subcellular location">
    <subcellularLocation>
        <location evidence="3">Chromosome</location>
    </subcellularLocation>
    <subcellularLocation>
        <location evidence="2 7">Nucleus</location>
    </subcellularLocation>
</comment>
<feature type="compositionally biased region" description="Basic and acidic residues" evidence="8">
    <location>
        <begin position="147"/>
        <end position="179"/>
    </location>
</feature>
<reference evidence="10" key="1">
    <citation type="submission" date="2021-12" db="EMBL/GenBank/DDBJ databases">
        <authorList>
            <person name="Martin H S."/>
        </authorList>
    </citation>
    <scope>NUCLEOTIDE SEQUENCE</scope>
</reference>
<evidence type="ECO:0000259" key="9">
    <source>
        <dbReference type="PROSITE" id="PS51504"/>
    </source>
</evidence>
<dbReference type="SUPFAM" id="SSF46785">
    <property type="entry name" value="Winged helix' DNA-binding domain"/>
    <property type="match status" value="1"/>
</dbReference>
<comment type="function">
    <text evidence="1">Histones H1 are necessary for the condensation of nucleosome chains into higher-order structures.</text>
</comment>
<evidence type="ECO:0000256" key="3">
    <source>
        <dbReference type="ARBA" id="ARBA00004286"/>
    </source>
</evidence>
<dbReference type="EMBL" id="OV170221">
    <property type="protein sequence ID" value="CAH0714144.1"/>
    <property type="molecule type" value="Genomic_DNA"/>
</dbReference>
<feature type="compositionally biased region" description="Basic residues" evidence="8">
    <location>
        <begin position="202"/>
        <end position="213"/>
    </location>
</feature>
<dbReference type="PRINTS" id="PR00624">
    <property type="entry name" value="HISTONEH5"/>
</dbReference>
<name>A0A8J9Y087_9NEOP</name>
<keyword evidence="5 7" id="KW-0238">DNA-binding</keyword>
<dbReference type="Gene3D" id="1.10.10.10">
    <property type="entry name" value="Winged helix-like DNA-binding domain superfamily/Winged helix DNA-binding domain"/>
    <property type="match status" value="1"/>
</dbReference>
<dbReference type="GO" id="GO:0005634">
    <property type="term" value="C:nucleus"/>
    <property type="evidence" value="ECO:0007669"/>
    <property type="project" value="UniProtKB-SubCell"/>
</dbReference>
<sequence>MLDSSDIELRSALPKKTSKKLLESPTTEMLKQKDPKKITTKEMIHKALIDLKSRKGTSLHAIKKYIEEKYQVDVEKINHIIKKYLKTSVEMGTIVQTKGVGANGSFKLAAGKDKLEKKKKMLKKDERAKISDKSEKPKLQKTAKLKTTKEMETEKNGQKKPKKVEISKNAKNNEVEKKPATSKRNQKKEMSGKSSKSFETPKKKRAAIKKRKSIGSILKPPKMKPTAKA</sequence>
<feature type="region of interest" description="Disordered" evidence="8">
    <location>
        <begin position="117"/>
        <end position="229"/>
    </location>
</feature>
<evidence type="ECO:0000256" key="8">
    <source>
        <dbReference type="SAM" id="MobiDB-lite"/>
    </source>
</evidence>
<dbReference type="PROSITE" id="PS51504">
    <property type="entry name" value="H15"/>
    <property type="match status" value="1"/>
</dbReference>
<comment type="similarity">
    <text evidence="7">Belongs to the histone H1/H5 family.</text>
</comment>
<dbReference type="GO" id="GO:0003677">
    <property type="term" value="F:DNA binding"/>
    <property type="evidence" value="ECO:0007669"/>
    <property type="project" value="UniProtKB-KW"/>
</dbReference>